<sequence>MRNENRKKNNEQCRNERNQKNLDFARELSNVEDRRNDKDCGGGCGGKR</sequence>
<organism evidence="2 3">
    <name type="scientific">Sporomusa ovata</name>
    <dbReference type="NCBI Taxonomy" id="2378"/>
    <lineage>
        <taxon>Bacteria</taxon>
        <taxon>Bacillati</taxon>
        <taxon>Bacillota</taxon>
        <taxon>Negativicutes</taxon>
        <taxon>Selenomonadales</taxon>
        <taxon>Sporomusaceae</taxon>
        <taxon>Sporomusa</taxon>
    </lineage>
</organism>
<evidence type="ECO:0000313" key="3">
    <source>
        <dbReference type="Proteomes" id="UP000049855"/>
    </source>
</evidence>
<dbReference type="EMBL" id="CTRP01000012">
    <property type="protein sequence ID" value="CQR73253.1"/>
    <property type="molecule type" value="Genomic_DNA"/>
</dbReference>
<evidence type="ECO:0000256" key="1">
    <source>
        <dbReference type="SAM" id="MobiDB-lite"/>
    </source>
</evidence>
<feature type="region of interest" description="Disordered" evidence="1">
    <location>
        <begin position="1"/>
        <end position="48"/>
    </location>
</feature>
<protein>
    <submittedName>
        <fullName evidence="2">Uncharacterized protein</fullName>
    </submittedName>
</protein>
<keyword evidence="3" id="KW-1185">Reference proteome</keyword>
<name>A0A0U1L259_9FIRM</name>
<gene>
    <name evidence="2" type="ORF">SpAn4DRAFT_2485</name>
</gene>
<evidence type="ECO:0000313" key="2">
    <source>
        <dbReference type="EMBL" id="CQR73253.1"/>
    </source>
</evidence>
<accession>A0A0U1L259</accession>
<dbReference type="AlphaFoldDB" id="A0A0U1L259"/>
<feature type="compositionally biased region" description="Basic and acidic residues" evidence="1">
    <location>
        <begin position="1"/>
        <end position="40"/>
    </location>
</feature>
<reference evidence="3" key="1">
    <citation type="submission" date="2015-03" db="EMBL/GenBank/DDBJ databases">
        <authorList>
            <person name="Nijsse Bart"/>
        </authorList>
    </citation>
    <scope>NUCLEOTIDE SEQUENCE [LARGE SCALE GENOMIC DNA]</scope>
</reference>
<proteinExistence type="predicted"/>
<dbReference type="Proteomes" id="UP000049855">
    <property type="component" value="Unassembled WGS sequence"/>
</dbReference>
<dbReference type="RefSeq" id="WP_021168040.1">
    <property type="nucleotide sequence ID" value="NZ_CTRP01000012.1"/>
</dbReference>